<feature type="compositionally biased region" description="Polar residues" evidence="1">
    <location>
        <begin position="383"/>
        <end position="393"/>
    </location>
</feature>
<feature type="region of interest" description="Disordered" evidence="1">
    <location>
        <begin position="383"/>
        <end position="405"/>
    </location>
</feature>
<dbReference type="Proteomes" id="UP000019375">
    <property type="component" value="Unassembled WGS sequence"/>
</dbReference>
<evidence type="ECO:0000313" key="2">
    <source>
        <dbReference type="EMBL" id="CDF89356.1"/>
    </source>
</evidence>
<dbReference type="EMBL" id="HG316457">
    <property type="protein sequence ID" value="CDF89356.1"/>
    <property type="molecule type" value="Genomic_DNA"/>
</dbReference>
<organism evidence="2 3">
    <name type="scientific">Zygosaccharomyces bailii (strain CLIB 213 / ATCC 58445 / CBS 680 / BCRC 21525 / NBRC 1098 / NCYC 1416 / NRRL Y-2227)</name>
    <dbReference type="NCBI Taxonomy" id="1333698"/>
    <lineage>
        <taxon>Eukaryota</taxon>
        <taxon>Fungi</taxon>
        <taxon>Dikarya</taxon>
        <taxon>Ascomycota</taxon>
        <taxon>Saccharomycotina</taxon>
        <taxon>Saccharomycetes</taxon>
        <taxon>Saccharomycetales</taxon>
        <taxon>Saccharomycetaceae</taxon>
        <taxon>Zygosaccharomyces</taxon>
    </lineage>
</organism>
<reference evidence="3" key="1">
    <citation type="journal article" date="2013" name="Genome Announc.">
        <title>Genome sequence of the food spoilage yeast Zygosaccharomyces bailii CLIB 213(T).</title>
        <authorList>
            <person name="Galeote V."/>
            <person name="Bigey F."/>
            <person name="Devillers H."/>
            <person name="Neuveglise C."/>
            <person name="Dequin S."/>
        </authorList>
    </citation>
    <scope>NUCLEOTIDE SEQUENCE [LARGE SCALE GENOMIC DNA]</scope>
    <source>
        <strain evidence="3">CLIB 213 / ATCC 58445 / CBS 680 / CCRC 21525 / NBRC 1098 / NCYC 1416 / NRRL Y-2227</strain>
    </source>
</reference>
<keyword evidence="3" id="KW-1185">Reference proteome</keyword>
<dbReference type="OrthoDB" id="4036394at2759"/>
<proteinExistence type="predicted"/>
<name>A0A8J2WZC9_ZYGB2</name>
<evidence type="ECO:0000313" key="3">
    <source>
        <dbReference type="Proteomes" id="UP000019375"/>
    </source>
</evidence>
<dbReference type="AlphaFoldDB" id="A0A8J2WZC9"/>
<protein>
    <submittedName>
        <fullName evidence="2">ZYBA0S04-02322g1_1</fullName>
    </submittedName>
</protein>
<accession>A0A8J2WZC9</accession>
<evidence type="ECO:0000256" key="1">
    <source>
        <dbReference type="SAM" id="MobiDB-lite"/>
    </source>
</evidence>
<gene>
    <name evidence="2" type="ORF">BN860_02322g</name>
</gene>
<sequence length="689" mass="79400">MGGRVIFAVSTPCSRKGKPSGHRIVKFNEGRLTVIPQESGDVRADTEINVQAFCYLKPKNREVLSECIDSSILDSSDYMLLAKSNGFIEIIQDYQHKIENFLPLEPTFLMKCIPEDDPDFGFDCMIAGLEYREGLLYCCMCTGRIYIFVLNLPYDYIQAQNTSIASQKPDLYRCNSFCGTTHSGREAQSMEEATFFLNMKFTGRSKLKHICYYLLPMESEQSRTSPSIYPFCNVYQNRIVYRPSMYVQLDEGVSKFRINPLDRFSFLTVSPRSPLMIRKIMLPMVYVDFFVTFVSLKKRIQQAKAEEILSWNKLAREIGYDSLVNWVVSEPLHEVDNLGSVAWEDLARCDGISVVRTITVWMQRQGHTKDDIYELFHRSDLVGSTSSSRSASNEPRPLSRRRRSSRFGLQRAGALREPVDLPCSTNWELDLFMRDVRRNTFTVDFEIVQSNFDSNRSEVSNQEQEEEGTRTSFLTDSYKNMDIICIDYYLSLSVFRPKYFDEALIKIESFHSEMREDLVGSTREDTIMRRSLSNLSSFKKLFMLTDSLCMVLDTCGVVLLNRRHLLNTKNLVHNEPHAIRVASFKIGLISDAIVIVDTLHECHDCGAINVAYKLLITCIPDEILAFNGKFFAHSKIGDLVLCDRLKLNRKQKFVDKLCLLDYETFSENRKRPHSMSEEGHSGTKRTKWE</sequence>